<evidence type="ECO:0000313" key="1">
    <source>
        <dbReference type="EMBL" id="CAE7634291.1"/>
    </source>
</evidence>
<proteinExistence type="predicted"/>
<accession>A0A812VD56</accession>
<dbReference type="EMBL" id="CAJNJA010029797">
    <property type="protein sequence ID" value="CAE7634291.1"/>
    <property type="molecule type" value="Genomic_DNA"/>
</dbReference>
<evidence type="ECO:0000313" key="2">
    <source>
        <dbReference type="Proteomes" id="UP000601435"/>
    </source>
</evidence>
<dbReference type="AlphaFoldDB" id="A0A812VD56"/>
<gene>
    <name evidence="1" type="ORF">SNEC2469_LOCUS17886</name>
</gene>
<comment type="caution">
    <text evidence="1">The sequence shown here is derived from an EMBL/GenBank/DDBJ whole genome shotgun (WGS) entry which is preliminary data.</text>
</comment>
<keyword evidence="2" id="KW-1185">Reference proteome</keyword>
<organism evidence="1 2">
    <name type="scientific">Symbiodinium necroappetens</name>
    <dbReference type="NCBI Taxonomy" id="1628268"/>
    <lineage>
        <taxon>Eukaryota</taxon>
        <taxon>Sar</taxon>
        <taxon>Alveolata</taxon>
        <taxon>Dinophyceae</taxon>
        <taxon>Suessiales</taxon>
        <taxon>Symbiodiniaceae</taxon>
        <taxon>Symbiodinium</taxon>
    </lineage>
</organism>
<sequence>MNGTETFLPAWRPQQKRRLSLRNRAAAEVARSRPAVDLEVCGSQNLHMSRPGRLCPKAPGVSFIRASPRRSSCELHWLPPETPALQGGSPCSDCSVPPVDSFATRLAASLARALVEHFGSLDRAFAALAHAGTGLLRRDDWLRELQPLQDQIEDIGPSLGKFFAMIQ</sequence>
<name>A0A812VD56_9DINO</name>
<reference evidence="1" key="1">
    <citation type="submission" date="2021-02" db="EMBL/GenBank/DDBJ databases">
        <authorList>
            <person name="Dougan E. K."/>
            <person name="Rhodes N."/>
            <person name="Thang M."/>
            <person name="Chan C."/>
        </authorList>
    </citation>
    <scope>NUCLEOTIDE SEQUENCE</scope>
</reference>
<feature type="non-terminal residue" evidence="1">
    <location>
        <position position="167"/>
    </location>
</feature>
<protein>
    <submittedName>
        <fullName evidence="1">Uncharacterized protein</fullName>
    </submittedName>
</protein>
<dbReference type="Proteomes" id="UP000601435">
    <property type="component" value="Unassembled WGS sequence"/>
</dbReference>
<dbReference type="OrthoDB" id="431426at2759"/>